<evidence type="ECO:0000313" key="3">
    <source>
        <dbReference type="Proteomes" id="UP000324222"/>
    </source>
</evidence>
<gene>
    <name evidence="2" type="ORF">E2C01_000591</name>
</gene>
<dbReference type="AlphaFoldDB" id="A0A5B7CEI2"/>
<feature type="region of interest" description="Disordered" evidence="1">
    <location>
        <begin position="154"/>
        <end position="174"/>
    </location>
</feature>
<evidence type="ECO:0000256" key="1">
    <source>
        <dbReference type="SAM" id="MobiDB-lite"/>
    </source>
</evidence>
<comment type="caution">
    <text evidence="2">The sequence shown here is derived from an EMBL/GenBank/DDBJ whole genome shotgun (WGS) entry which is preliminary data.</text>
</comment>
<protein>
    <submittedName>
        <fullName evidence="2">Uncharacterized protein</fullName>
    </submittedName>
</protein>
<proteinExistence type="predicted"/>
<sequence length="174" mass="19168">MSPRRVIVCECIVRQAAVGHGVGYEESSTYGLQCIFVHAFVIIPLSCVALRDSTRDYNNKYKTNPLTHSKVNTKNTIPLRLHKLQEKAVDYVRLSKIRLGLAETRSGFLLLLLGFINHSVRLSVMARRLASPALGVCPPECSDGRCLRAAGMTAGNGEEDSQLNPRLAYQSAPK</sequence>
<organism evidence="2 3">
    <name type="scientific">Portunus trituberculatus</name>
    <name type="common">Swimming crab</name>
    <name type="synonym">Neptunus trituberculatus</name>
    <dbReference type="NCBI Taxonomy" id="210409"/>
    <lineage>
        <taxon>Eukaryota</taxon>
        <taxon>Metazoa</taxon>
        <taxon>Ecdysozoa</taxon>
        <taxon>Arthropoda</taxon>
        <taxon>Crustacea</taxon>
        <taxon>Multicrustacea</taxon>
        <taxon>Malacostraca</taxon>
        <taxon>Eumalacostraca</taxon>
        <taxon>Eucarida</taxon>
        <taxon>Decapoda</taxon>
        <taxon>Pleocyemata</taxon>
        <taxon>Brachyura</taxon>
        <taxon>Eubrachyura</taxon>
        <taxon>Portunoidea</taxon>
        <taxon>Portunidae</taxon>
        <taxon>Portuninae</taxon>
        <taxon>Portunus</taxon>
    </lineage>
</organism>
<dbReference type="Proteomes" id="UP000324222">
    <property type="component" value="Unassembled WGS sequence"/>
</dbReference>
<accession>A0A5B7CEI2</accession>
<reference evidence="2 3" key="1">
    <citation type="submission" date="2019-05" db="EMBL/GenBank/DDBJ databases">
        <title>Another draft genome of Portunus trituberculatus and its Hox gene families provides insights of decapod evolution.</title>
        <authorList>
            <person name="Jeong J.-H."/>
            <person name="Song I."/>
            <person name="Kim S."/>
            <person name="Choi T."/>
            <person name="Kim D."/>
            <person name="Ryu S."/>
            <person name="Kim W."/>
        </authorList>
    </citation>
    <scope>NUCLEOTIDE SEQUENCE [LARGE SCALE GENOMIC DNA]</scope>
    <source>
        <tissue evidence="2">Muscle</tissue>
    </source>
</reference>
<evidence type="ECO:0000313" key="2">
    <source>
        <dbReference type="EMBL" id="MPC08022.1"/>
    </source>
</evidence>
<keyword evidence="3" id="KW-1185">Reference proteome</keyword>
<dbReference type="EMBL" id="VSRR010000015">
    <property type="protein sequence ID" value="MPC08022.1"/>
    <property type="molecule type" value="Genomic_DNA"/>
</dbReference>
<name>A0A5B7CEI2_PORTR</name>